<dbReference type="PROSITE" id="PS50977">
    <property type="entry name" value="HTH_TETR_2"/>
    <property type="match status" value="1"/>
</dbReference>
<dbReference type="InterPro" id="IPR036271">
    <property type="entry name" value="Tet_transcr_reg_TetR-rel_C_sf"/>
</dbReference>
<keyword evidence="3" id="KW-0804">Transcription</keyword>
<organism evidence="7">
    <name type="scientific">Erwinia billingiae (strain Eb661)</name>
    <dbReference type="NCBI Taxonomy" id="634500"/>
    <lineage>
        <taxon>Bacteria</taxon>
        <taxon>Pseudomonadati</taxon>
        <taxon>Pseudomonadota</taxon>
        <taxon>Gammaproteobacteria</taxon>
        <taxon>Enterobacterales</taxon>
        <taxon>Erwiniaceae</taxon>
        <taxon>Erwinia</taxon>
    </lineage>
</organism>
<dbReference type="AlphaFoldDB" id="D8MJC2"/>
<evidence type="ECO:0000313" key="6">
    <source>
        <dbReference type="EMBL" id="CAX53306.1"/>
    </source>
</evidence>
<evidence type="ECO:0000259" key="5">
    <source>
        <dbReference type="PROSITE" id="PS50977"/>
    </source>
</evidence>
<dbReference type="Proteomes" id="UP000008793">
    <property type="component" value="Plasmid pEB102"/>
</dbReference>
<feature type="domain" description="HTH tetR-type" evidence="5">
    <location>
        <begin position="6"/>
        <end position="66"/>
    </location>
</feature>
<proteinExistence type="predicted"/>
<protein>
    <submittedName>
        <fullName evidence="6">Transcriptional regulator, TetR family</fullName>
    </submittedName>
</protein>
<name>D8MJC2_ERWBE</name>
<dbReference type="KEGG" id="ebi:EbC_pEb10200280"/>
<dbReference type="SUPFAM" id="SSF48498">
    <property type="entry name" value="Tetracyclin repressor-like, C-terminal domain"/>
    <property type="match status" value="1"/>
</dbReference>
<dbReference type="GO" id="GO:0003677">
    <property type="term" value="F:DNA binding"/>
    <property type="evidence" value="ECO:0007669"/>
    <property type="project" value="UniProtKB-UniRule"/>
</dbReference>
<dbReference type="PANTHER" id="PTHR47506:SF10">
    <property type="entry name" value="TRANSCRIPTIONAL REGULATORY PROTEIN"/>
    <property type="match status" value="1"/>
</dbReference>
<keyword evidence="2 4" id="KW-0238">DNA-binding</keyword>
<keyword evidence="7" id="KW-1185">Reference proteome</keyword>
<keyword evidence="6" id="KW-0614">Plasmid</keyword>
<dbReference type="Pfam" id="PF00440">
    <property type="entry name" value="TetR_N"/>
    <property type="match status" value="1"/>
</dbReference>
<dbReference type="eggNOG" id="COG1309">
    <property type="taxonomic scope" value="Bacteria"/>
</dbReference>
<dbReference type="RefSeq" id="WP_013199742.1">
    <property type="nucleotide sequence ID" value="NC_014304.1"/>
</dbReference>
<evidence type="ECO:0000256" key="4">
    <source>
        <dbReference type="PROSITE-ProRule" id="PRU00335"/>
    </source>
</evidence>
<evidence type="ECO:0000256" key="2">
    <source>
        <dbReference type="ARBA" id="ARBA00023125"/>
    </source>
</evidence>
<dbReference type="PANTHER" id="PTHR47506">
    <property type="entry name" value="TRANSCRIPTIONAL REGULATORY PROTEIN"/>
    <property type="match status" value="1"/>
</dbReference>
<keyword evidence="1" id="KW-0805">Transcription regulation</keyword>
<gene>
    <name evidence="6" type="ordered locus">EbC_pEb10200280</name>
</gene>
<dbReference type="SUPFAM" id="SSF46689">
    <property type="entry name" value="Homeodomain-like"/>
    <property type="match status" value="1"/>
</dbReference>
<reference evidence="6 7" key="1">
    <citation type="journal article" date="2010" name="BMC Genomics">
        <title>Genome comparison of the epiphytic bacteria Erwinia billingiae and E. tasmaniensis with the pear pathogen E. pyrifoliae.</title>
        <authorList>
            <person name="Kube M."/>
            <person name="Migdoll A.M."/>
            <person name="Gehring I."/>
            <person name="Heitmann K."/>
            <person name="Mayer Y."/>
            <person name="Kuhl H."/>
            <person name="Knaust F."/>
            <person name="Geider K."/>
            <person name="Reinhardt R."/>
        </authorList>
    </citation>
    <scope>NUCLEOTIDE SEQUENCE [LARGE SCALE GENOMIC DNA]</scope>
    <source>
        <strain evidence="6 7">Eb661</strain>
        <plasmid evidence="6">pEB102</plasmid>
    </source>
</reference>
<dbReference type="InterPro" id="IPR001647">
    <property type="entry name" value="HTH_TetR"/>
</dbReference>
<dbReference type="InterPro" id="IPR009057">
    <property type="entry name" value="Homeodomain-like_sf"/>
</dbReference>
<sequence length="193" mass="21845">MARPREFDIEEVSLKAMHVFWHKGFEATSLTDLLEATGLSKSSLYDTFSSKRGLFLVAFELFRQERMKALKIHLNSKSNAYDSIESFFRLVLAHANQEEPIGCMSCNEAIELGPHDEEVQQLIAKDFQGIEDALVEAIERGKVDGSIPEFKDSRMHGRALTVTYQGLQVMARSRSVKERLNDALTVVLEALHK</sequence>
<evidence type="ECO:0000313" key="7">
    <source>
        <dbReference type="Proteomes" id="UP000008793"/>
    </source>
</evidence>
<geneLocation type="plasmid" evidence="6 7">
    <name>pEB102</name>
</geneLocation>
<accession>D8MJC2</accession>
<evidence type="ECO:0000256" key="1">
    <source>
        <dbReference type="ARBA" id="ARBA00023015"/>
    </source>
</evidence>
<evidence type="ECO:0000256" key="3">
    <source>
        <dbReference type="ARBA" id="ARBA00023163"/>
    </source>
</evidence>
<dbReference type="HOGENOM" id="CLU_069356_28_0_6"/>
<dbReference type="EMBL" id="FP236826">
    <property type="protein sequence ID" value="CAX53306.1"/>
    <property type="molecule type" value="Genomic_DNA"/>
</dbReference>
<dbReference type="Gene3D" id="1.10.357.10">
    <property type="entry name" value="Tetracycline Repressor, domain 2"/>
    <property type="match status" value="1"/>
</dbReference>
<feature type="DNA-binding region" description="H-T-H motif" evidence="4">
    <location>
        <begin position="29"/>
        <end position="48"/>
    </location>
</feature>
<dbReference type="GeneID" id="90509743"/>
<dbReference type="Gene3D" id="1.10.10.60">
    <property type="entry name" value="Homeodomain-like"/>
    <property type="match status" value="1"/>
</dbReference>